<evidence type="ECO:0000256" key="4">
    <source>
        <dbReference type="ARBA" id="ARBA00022692"/>
    </source>
</evidence>
<keyword evidence="5 7" id="KW-1133">Transmembrane helix</keyword>
<comment type="subcellular location">
    <subcellularLocation>
        <location evidence="1">Cell membrane</location>
        <topology evidence="1">Multi-pass membrane protein</topology>
    </subcellularLocation>
</comment>
<evidence type="ECO:0000256" key="7">
    <source>
        <dbReference type="SAM" id="Phobius"/>
    </source>
</evidence>
<dbReference type="GO" id="GO:0005886">
    <property type="term" value="C:plasma membrane"/>
    <property type="evidence" value="ECO:0007669"/>
    <property type="project" value="UniProtKB-SubCell"/>
</dbReference>
<feature type="transmembrane region" description="Helical" evidence="7">
    <location>
        <begin position="96"/>
        <end position="113"/>
    </location>
</feature>
<proteinExistence type="inferred from homology"/>
<dbReference type="PANTHER" id="PTHR33778">
    <property type="entry name" value="PROTEIN MGTC"/>
    <property type="match status" value="1"/>
</dbReference>
<feature type="domain" description="MgtC/SapB/SrpB/YhiD N-terminal" evidence="8">
    <location>
        <begin position="12"/>
        <end position="140"/>
    </location>
</feature>
<comment type="similarity">
    <text evidence="2">Belongs to the MgtC/SapB family.</text>
</comment>
<organism evidence="9 10">
    <name type="scientific">Candidatus Sungbacteria bacterium RIFCSPHIGHO2_02_FULL_51_29</name>
    <dbReference type="NCBI Taxonomy" id="1802273"/>
    <lineage>
        <taxon>Bacteria</taxon>
        <taxon>Candidatus Sungiibacteriota</taxon>
    </lineage>
</organism>
<dbReference type="Pfam" id="PF02308">
    <property type="entry name" value="MgtC"/>
    <property type="match status" value="1"/>
</dbReference>
<evidence type="ECO:0000313" key="9">
    <source>
        <dbReference type="EMBL" id="OHA01972.1"/>
    </source>
</evidence>
<feature type="transmembrane region" description="Helical" evidence="7">
    <location>
        <begin position="119"/>
        <end position="138"/>
    </location>
</feature>
<name>A0A1G2KTN4_9BACT</name>
<evidence type="ECO:0000313" key="10">
    <source>
        <dbReference type="Proteomes" id="UP000177811"/>
    </source>
</evidence>
<feature type="transmembrane region" description="Helical" evidence="7">
    <location>
        <begin position="71"/>
        <end position="89"/>
    </location>
</feature>
<evidence type="ECO:0000256" key="2">
    <source>
        <dbReference type="ARBA" id="ARBA00009298"/>
    </source>
</evidence>
<evidence type="ECO:0000256" key="3">
    <source>
        <dbReference type="ARBA" id="ARBA00022475"/>
    </source>
</evidence>
<keyword evidence="3" id="KW-1003">Cell membrane</keyword>
<dbReference type="AlphaFoldDB" id="A0A1G2KTN4"/>
<dbReference type="PANTHER" id="PTHR33778:SF1">
    <property type="entry name" value="MAGNESIUM TRANSPORTER YHID-RELATED"/>
    <property type="match status" value="1"/>
</dbReference>
<evidence type="ECO:0000256" key="1">
    <source>
        <dbReference type="ARBA" id="ARBA00004651"/>
    </source>
</evidence>
<evidence type="ECO:0000256" key="6">
    <source>
        <dbReference type="ARBA" id="ARBA00023136"/>
    </source>
</evidence>
<keyword evidence="6 7" id="KW-0472">Membrane</keyword>
<dbReference type="EMBL" id="MHQL01000050">
    <property type="protein sequence ID" value="OHA01972.1"/>
    <property type="molecule type" value="Genomic_DNA"/>
</dbReference>
<evidence type="ECO:0000259" key="8">
    <source>
        <dbReference type="Pfam" id="PF02308"/>
    </source>
</evidence>
<gene>
    <name evidence="9" type="ORF">A3C16_02430</name>
</gene>
<dbReference type="PRINTS" id="PR01837">
    <property type="entry name" value="MGTCSAPBPROT"/>
</dbReference>
<sequence length="148" mass="15516">MDSSTLEMMLQLGLAFVLGATLGIEREVQSKPAGLRTYTLVCIGSCLFTIISIMGFSGIAGAGVTFDPSRVAAQIVSGIGFIGAGLIFFRNDGVQGLTTAAGLWIAAAIGMAIGVRLYAIAVFAAVLSVLILHVLAWFERCFIKTKPE</sequence>
<evidence type="ECO:0000256" key="5">
    <source>
        <dbReference type="ARBA" id="ARBA00022989"/>
    </source>
</evidence>
<feature type="transmembrane region" description="Helical" evidence="7">
    <location>
        <begin position="37"/>
        <end position="59"/>
    </location>
</feature>
<dbReference type="InterPro" id="IPR003416">
    <property type="entry name" value="MgtC/SapB/SrpB/YhiD_fam"/>
</dbReference>
<reference evidence="9 10" key="1">
    <citation type="journal article" date="2016" name="Nat. Commun.">
        <title>Thousands of microbial genomes shed light on interconnected biogeochemical processes in an aquifer system.</title>
        <authorList>
            <person name="Anantharaman K."/>
            <person name="Brown C.T."/>
            <person name="Hug L.A."/>
            <person name="Sharon I."/>
            <person name="Castelle C.J."/>
            <person name="Probst A.J."/>
            <person name="Thomas B.C."/>
            <person name="Singh A."/>
            <person name="Wilkins M.J."/>
            <person name="Karaoz U."/>
            <person name="Brodie E.L."/>
            <person name="Williams K.H."/>
            <person name="Hubbard S.S."/>
            <person name="Banfield J.F."/>
        </authorList>
    </citation>
    <scope>NUCLEOTIDE SEQUENCE [LARGE SCALE GENOMIC DNA]</scope>
</reference>
<dbReference type="InterPro" id="IPR049177">
    <property type="entry name" value="MgtC_SapB_SrpB_YhiD_N"/>
</dbReference>
<protein>
    <recommendedName>
        <fullName evidence="8">MgtC/SapB/SrpB/YhiD N-terminal domain-containing protein</fullName>
    </recommendedName>
</protein>
<accession>A0A1G2KTN4</accession>
<keyword evidence="4 7" id="KW-0812">Transmembrane</keyword>
<dbReference type="Proteomes" id="UP000177811">
    <property type="component" value="Unassembled WGS sequence"/>
</dbReference>
<comment type="caution">
    <text evidence="9">The sequence shown here is derived from an EMBL/GenBank/DDBJ whole genome shotgun (WGS) entry which is preliminary data.</text>
</comment>